<gene>
    <name evidence="5" type="ORF">SY1_04150</name>
</gene>
<reference evidence="5 6" key="2">
    <citation type="submission" date="2010-03" db="EMBL/GenBank/DDBJ databases">
        <authorList>
            <person name="Pajon A."/>
        </authorList>
    </citation>
    <scope>NUCLEOTIDE SEQUENCE [LARGE SCALE GENOMIC DNA]</scope>
    <source>
        <strain evidence="5 6">SGP1</strain>
    </source>
</reference>
<dbReference type="InterPro" id="IPR029028">
    <property type="entry name" value="Alpha/beta_knot_MTases"/>
</dbReference>
<dbReference type="PANTHER" id="PTHR46429:SF1">
    <property type="entry name" value="23S RRNA (GUANOSINE-2'-O-)-METHYLTRANSFERASE RLMB"/>
    <property type="match status" value="1"/>
</dbReference>
<feature type="domain" description="RNA 2-O ribose methyltransferase substrate binding" evidence="4">
    <location>
        <begin position="58"/>
        <end position="134"/>
    </location>
</feature>
<keyword evidence="1 5" id="KW-0489">Methyltransferase</keyword>
<dbReference type="GO" id="GO:0008173">
    <property type="term" value="F:RNA methyltransferase activity"/>
    <property type="evidence" value="ECO:0007669"/>
    <property type="project" value="InterPro"/>
</dbReference>
<organism evidence="5 6">
    <name type="scientific">Fretibacterium fastidiosum</name>
    <dbReference type="NCBI Taxonomy" id="651822"/>
    <lineage>
        <taxon>Bacteria</taxon>
        <taxon>Thermotogati</taxon>
        <taxon>Synergistota</taxon>
        <taxon>Synergistia</taxon>
        <taxon>Synergistales</taxon>
        <taxon>Aminobacteriaceae</taxon>
        <taxon>Fretibacterium</taxon>
    </lineage>
</organism>
<name>A0AB94IVU8_9BACT</name>
<dbReference type="EMBL" id="FP929056">
    <property type="protein sequence ID" value="CBL27872.1"/>
    <property type="molecule type" value="Genomic_DNA"/>
</dbReference>
<dbReference type="RefSeq" id="WP_015556019.1">
    <property type="nucleotide sequence ID" value="NC_021038.1"/>
</dbReference>
<dbReference type="Gene3D" id="3.30.1330.30">
    <property type="match status" value="1"/>
</dbReference>
<accession>A0AB94IVU8</accession>
<dbReference type="Gene3D" id="3.40.1280.10">
    <property type="match status" value="1"/>
</dbReference>
<dbReference type="PANTHER" id="PTHR46429">
    <property type="entry name" value="23S RRNA (GUANOSINE-2'-O-)-METHYLTRANSFERASE RLMB"/>
    <property type="match status" value="1"/>
</dbReference>
<evidence type="ECO:0000259" key="4">
    <source>
        <dbReference type="SMART" id="SM00967"/>
    </source>
</evidence>
<proteinExistence type="predicted"/>
<dbReference type="Pfam" id="PF00588">
    <property type="entry name" value="SpoU_methylase"/>
    <property type="match status" value="1"/>
</dbReference>
<sequence>MAERFSGGKGGPRRSGGEGRRRPDLRGPGRPTEARRGGAPRGEPPRRSAERPLPPDDVCWGRQPVLDLVRNTPSRCTRLLIANNVRPPYLDELVDLARAGRVVYQLVAPEALDKLCPGERHQGVACRLTETVPVDLEPFLKALPAEAPALIVVLDHVEDPHNLGAIVRSAEAAGAAAAVYSRRRSALPGGTVVKTSAGASLRLPMIPVVNVVRTLAQLQAAGFWTVGLEGRAGASLWEDGLPARLALVVGAEGEGLSRLVGESCDQLLRIPIQGGVGSLNASVAAAFGMFEWSRTRASASAQGGD</sequence>
<dbReference type="GO" id="GO:0006396">
    <property type="term" value="P:RNA processing"/>
    <property type="evidence" value="ECO:0007669"/>
    <property type="project" value="InterPro"/>
</dbReference>
<dbReference type="KEGG" id="sbr:SY1_04150"/>
<dbReference type="SUPFAM" id="SSF75217">
    <property type="entry name" value="alpha/beta knot"/>
    <property type="match status" value="1"/>
</dbReference>
<evidence type="ECO:0000313" key="5">
    <source>
        <dbReference type="EMBL" id="CBL27872.1"/>
    </source>
</evidence>
<evidence type="ECO:0000256" key="2">
    <source>
        <dbReference type="ARBA" id="ARBA00022679"/>
    </source>
</evidence>
<dbReference type="Pfam" id="PF08032">
    <property type="entry name" value="SpoU_sub_bind"/>
    <property type="match status" value="1"/>
</dbReference>
<dbReference type="Proteomes" id="UP000008957">
    <property type="component" value="Chromosome"/>
</dbReference>
<keyword evidence="2 5" id="KW-0808">Transferase</keyword>
<evidence type="ECO:0000313" key="6">
    <source>
        <dbReference type="Proteomes" id="UP000008957"/>
    </source>
</evidence>
<dbReference type="GO" id="GO:0003723">
    <property type="term" value="F:RNA binding"/>
    <property type="evidence" value="ECO:0007669"/>
    <property type="project" value="InterPro"/>
</dbReference>
<dbReference type="EC" id="2.1.1.-" evidence="5"/>
<reference evidence="6" key="1">
    <citation type="submission" date="2010-03" db="EMBL/GenBank/DDBJ databases">
        <title>The genome sequence of Synergistetes sp. SGP1.</title>
        <authorList>
            <consortium name="metaHIT consortium -- http://www.metahit.eu/"/>
            <person name="Pajon A."/>
            <person name="Turner K."/>
            <person name="Parkhill J."/>
            <person name="Wade W."/>
            <person name="Vartoukian S."/>
        </authorList>
    </citation>
    <scope>NUCLEOTIDE SEQUENCE [LARGE SCALE GENOMIC DNA]</scope>
    <source>
        <strain evidence="6">SGP1</strain>
    </source>
</reference>
<keyword evidence="6" id="KW-1185">Reference proteome</keyword>
<dbReference type="AlphaFoldDB" id="A0AB94IVU8"/>
<dbReference type="InterPro" id="IPR029026">
    <property type="entry name" value="tRNA_m1G_MTases_N"/>
</dbReference>
<dbReference type="InterPro" id="IPR013123">
    <property type="entry name" value="SpoU_subst-bd"/>
</dbReference>
<dbReference type="GO" id="GO:0032259">
    <property type="term" value="P:methylation"/>
    <property type="evidence" value="ECO:0007669"/>
    <property type="project" value="UniProtKB-KW"/>
</dbReference>
<feature type="region of interest" description="Disordered" evidence="3">
    <location>
        <begin position="1"/>
        <end position="56"/>
    </location>
</feature>
<feature type="compositionally biased region" description="Basic and acidic residues" evidence="3">
    <location>
        <begin position="43"/>
        <end position="54"/>
    </location>
</feature>
<evidence type="ECO:0000256" key="3">
    <source>
        <dbReference type="SAM" id="MobiDB-lite"/>
    </source>
</evidence>
<protein>
    <submittedName>
        <fullName evidence="5">rRNA methylase, putative, group 3</fullName>
        <ecNumber evidence="5">2.1.1.-</ecNumber>
    </submittedName>
</protein>
<dbReference type="SUPFAM" id="SSF55315">
    <property type="entry name" value="L30e-like"/>
    <property type="match status" value="1"/>
</dbReference>
<dbReference type="NCBIfam" id="TIGR00186">
    <property type="entry name" value="rRNA_methyl_3"/>
    <property type="match status" value="1"/>
</dbReference>
<dbReference type="InterPro" id="IPR001537">
    <property type="entry name" value="SpoU_MeTrfase"/>
</dbReference>
<dbReference type="GO" id="GO:0005829">
    <property type="term" value="C:cytosol"/>
    <property type="evidence" value="ECO:0007669"/>
    <property type="project" value="TreeGrafter"/>
</dbReference>
<evidence type="ECO:0000256" key="1">
    <source>
        <dbReference type="ARBA" id="ARBA00022603"/>
    </source>
</evidence>
<dbReference type="InterPro" id="IPR029064">
    <property type="entry name" value="Ribosomal_eL30-like_sf"/>
</dbReference>
<dbReference type="SMART" id="SM00967">
    <property type="entry name" value="SpoU_sub_bind"/>
    <property type="match status" value="1"/>
</dbReference>
<dbReference type="CDD" id="cd18103">
    <property type="entry name" value="SpoU-like_RlmB"/>
    <property type="match status" value="1"/>
</dbReference>
<dbReference type="InterPro" id="IPR004441">
    <property type="entry name" value="rRNA_MeTrfase_TrmH"/>
</dbReference>
<feature type="compositionally biased region" description="Basic and acidic residues" evidence="3">
    <location>
        <begin position="15"/>
        <end position="36"/>
    </location>
</feature>